<reference evidence="1 2" key="1">
    <citation type="journal article" date="2023" name="Mol. Biol. Evol.">
        <title>Genomics of Secondarily Temperate Adaptation in the Only Non-Antarctic Icefish.</title>
        <authorList>
            <person name="Rivera-Colon A.G."/>
            <person name="Rayamajhi N."/>
            <person name="Minhas B.F."/>
            <person name="Madrigal G."/>
            <person name="Bilyk K.T."/>
            <person name="Yoon V."/>
            <person name="Hune M."/>
            <person name="Gregory S."/>
            <person name="Cheng C.H.C."/>
            <person name="Catchen J.M."/>
        </authorList>
    </citation>
    <scope>NUCLEOTIDE SEQUENCE [LARGE SCALE GENOMIC DNA]</scope>
    <source>
        <strain evidence="1">JC2023a</strain>
    </source>
</reference>
<name>A0AAN8B334_9TELE</name>
<sequence>MRSFSVRDTPSFSFTLERARSGKIMAEDSEHLNEINVSTRQTFRVVLSVGPPLHVQPAPNVHEHHYSALYLIISSSWWECGAVGLRTRAVRPPTLRSSLTQPLQTLR</sequence>
<accession>A0AAN8B334</accession>
<dbReference type="Proteomes" id="UP001335648">
    <property type="component" value="Unassembled WGS sequence"/>
</dbReference>
<dbReference type="EMBL" id="JAULUE010002066">
    <property type="protein sequence ID" value="KAK5877557.1"/>
    <property type="molecule type" value="Genomic_DNA"/>
</dbReference>
<proteinExistence type="predicted"/>
<dbReference type="AlphaFoldDB" id="A0AAN8B334"/>
<protein>
    <submittedName>
        <fullName evidence="1">Uncharacterized protein</fullName>
    </submittedName>
</protein>
<comment type="caution">
    <text evidence="1">The sequence shown here is derived from an EMBL/GenBank/DDBJ whole genome shotgun (WGS) entry which is preliminary data.</text>
</comment>
<gene>
    <name evidence="1" type="ORF">CesoFtcFv8_025051</name>
</gene>
<evidence type="ECO:0000313" key="1">
    <source>
        <dbReference type="EMBL" id="KAK5877557.1"/>
    </source>
</evidence>
<keyword evidence="2" id="KW-1185">Reference proteome</keyword>
<organism evidence="1 2">
    <name type="scientific">Champsocephalus esox</name>
    <name type="common">pike icefish</name>
    <dbReference type="NCBI Taxonomy" id="159716"/>
    <lineage>
        <taxon>Eukaryota</taxon>
        <taxon>Metazoa</taxon>
        <taxon>Chordata</taxon>
        <taxon>Craniata</taxon>
        <taxon>Vertebrata</taxon>
        <taxon>Euteleostomi</taxon>
        <taxon>Actinopterygii</taxon>
        <taxon>Neopterygii</taxon>
        <taxon>Teleostei</taxon>
        <taxon>Neoteleostei</taxon>
        <taxon>Acanthomorphata</taxon>
        <taxon>Eupercaria</taxon>
        <taxon>Perciformes</taxon>
        <taxon>Notothenioidei</taxon>
        <taxon>Channichthyidae</taxon>
        <taxon>Champsocephalus</taxon>
    </lineage>
</organism>
<evidence type="ECO:0000313" key="2">
    <source>
        <dbReference type="Proteomes" id="UP001335648"/>
    </source>
</evidence>